<feature type="signal peptide" evidence="5">
    <location>
        <begin position="1"/>
        <end position="19"/>
    </location>
</feature>
<dbReference type="EMBL" id="ML178818">
    <property type="protein sequence ID" value="TFL04348.1"/>
    <property type="molecule type" value="Genomic_DNA"/>
</dbReference>
<dbReference type="GO" id="GO:0006629">
    <property type="term" value="P:lipid metabolic process"/>
    <property type="evidence" value="ECO:0007669"/>
    <property type="project" value="InterPro"/>
</dbReference>
<dbReference type="PANTHER" id="PTHR45856:SF25">
    <property type="entry name" value="FUNGAL LIPASE-LIKE DOMAIN-CONTAINING PROTEIN"/>
    <property type="match status" value="1"/>
</dbReference>
<dbReference type="Pfam" id="PF01764">
    <property type="entry name" value="Lipase_3"/>
    <property type="match status" value="1"/>
</dbReference>
<evidence type="ECO:0000313" key="7">
    <source>
        <dbReference type="EMBL" id="TFL04348.1"/>
    </source>
</evidence>
<evidence type="ECO:0000256" key="3">
    <source>
        <dbReference type="ARBA" id="ARBA00047591"/>
    </source>
</evidence>
<evidence type="ECO:0000313" key="8">
    <source>
        <dbReference type="Proteomes" id="UP000305067"/>
    </source>
</evidence>
<organism evidence="7 8">
    <name type="scientific">Pterulicium gracile</name>
    <dbReference type="NCBI Taxonomy" id="1884261"/>
    <lineage>
        <taxon>Eukaryota</taxon>
        <taxon>Fungi</taxon>
        <taxon>Dikarya</taxon>
        <taxon>Basidiomycota</taxon>
        <taxon>Agaricomycotina</taxon>
        <taxon>Agaricomycetes</taxon>
        <taxon>Agaricomycetidae</taxon>
        <taxon>Agaricales</taxon>
        <taxon>Pleurotineae</taxon>
        <taxon>Pterulaceae</taxon>
        <taxon>Pterulicium</taxon>
    </lineage>
</organism>
<evidence type="ECO:0000256" key="2">
    <source>
        <dbReference type="ARBA" id="ARBA00043996"/>
    </source>
</evidence>
<dbReference type="InterPro" id="IPR051218">
    <property type="entry name" value="Sec_MonoDiacylglyc_Lipase"/>
</dbReference>
<feature type="domain" description="Fungal lipase-type" evidence="6">
    <location>
        <begin position="120"/>
        <end position="259"/>
    </location>
</feature>
<dbReference type="AlphaFoldDB" id="A0A5C3QSM5"/>
<gene>
    <name evidence="7" type="ORF">BDV98DRAFT_313931</name>
</gene>
<dbReference type="InterPro" id="IPR029058">
    <property type="entry name" value="AB_hydrolase_fold"/>
</dbReference>
<keyword evidence="8" id="KW-1185">Reference proteome</keyword>
<evidence type="ECO:0000256" key="1">
    <source>
        <dbReference type="ARBA" id="ARBA00023157"/>
    </source>
</evidence>
<comment type="catalytic activity">
    <reaction evidence="3">
        <text>a diacylglycerol + H2O = a monoacylglycerol + a fatty acid + H(+)</text>
        <dbReference type="Rhea" id="RHEA:32731"/>
        <dbReference type="ChEBI" id="CHEBI:15377"/>
        <dbReference type="ChEBI" id="CHEBI:15378"/>
        <dbReference type="ChEBI" id="CHEBI:17408"/>
        <dbReference type="ChEBI" id="CHEBI:18035"/>
        <dbReference type="ChEBI" id="CHEBI:28868"/>
    </reaction>
</comment>
<dbReference type="CDD" id="cd00519">
    <property type="entry name" value="Lipase_3"/>
    <property type="match status" value="1"/>
</dbReference>
<evidence type="ECO:0000256" key="5">
    <source>
        <dbReference type="SAM" id="SignalP"/>
    </source>
</evidence>
<comment type="similarity">
    <text evidence="2">Belongs to the AB hydrolase superfamily. Lipase family. Class 3 subfamily.</text>
</comment>
<keyword evidence="7" id="KW-0378">Hydrolase</keyword>
<dbReference type="SUPFAM" id="SSF53474">
    <property type="entry name" value="alpha/beta-Hydrolases"/>
    <property type="match status" value="1"/>
</dbReference>
<dbReference type="Proteomes" id="UP000305067">
    <property type="component" value="Unassembled WGS sequence"/>
</dbReference>
<accession>A0A5C3QSM5</accession>
<dbReference type="Gene3D" id="3.40.50.1820">
    <property type="entry name" value="alpha/beta hydrolase"/>
    <property type="match status" value="1"/>
</dbReference>
<dbReference type="PANTHER" id="PTHR45856">
    <property type="entry name" value="ALPHA/BETA-HYDROLASES SUPERFAMILY PROTEIN"/>
    <property type="match status" value="1"/>
</dbReference>
<dbReference type="OrthoDB" id="426718at2759"/>
<comment type="catalytic activity">
    <reaction evidence="4">
        <text>a monoacylglycerol + H2O = glycerol + a fatty acid + H(+)</text>
        <dbReference type="Rhea" id="RHEA:15245"/>
        <dbReference type="ChEBI" id="CHEBI:15377"/>
        <dbReference type="ChEBI" id="CHEBI:15378"/>
        <dbReference type="ChEBI" id="CHEBI:17408"/>
        <dbReference type="ChEBI" id="CHEBI:17754"/>
        <dbReference type="ChEBI" id="CHEBI:28868"/>
    </reaction>
</comment>
<name>A0A5C3QSM5_9AGAR</name>
<dbReference type="InterPro" id="IPR002921">
    <property type="entry name" value="Fungal_lipase-type"/>
</dbReference>
<feature type="chain" id="PRO_5022815116" evidence="5">
    <location>
        <begin position="20"/>
        <end position="324"/>
    </location>
</feature>
<keyword evidence="5" id="KW-0732">Signal</keyword>
<evidence type="ECO:0000259" key="6">
    <source>
        <dbReference type="Pfam" id="PF01764"/>
    </source>
</evidence>
<reference evidence="7 8" key="1">
    <citation type="journal article" date="2019" name="Nat. Ecol. Evol.">
        <title>Megaphylogeny resolves global patterns of mushroom evolution.</title>
        <authorList>
            <person name="Varga T."/>
            <person name="Krizsan K."/>
            <person name="Foldi C."/>
            <person name="Dima B."/>
            <person name="Sanchez-Garcia M."/>
            <person name="Sanchez-Ramirez S."/>
            <person name="Szollosi G.J."/>
            <person name="Szarkandi J.G."/>
            <person name="Papp V."/>
            <person name="Albert L."/>
            <person name="Andreopoulos W."/>
            <person name="Angelini C."/>
            <person name="Antonin V."/>
            <person name="Barry K.W."/>
            <person name="Bougher N.L."/>
            <person name="Buchanan P."/>
            <person name="Buyck B."/>
            <person name="Bense V."/>
            <person name="Catcheside P."/>
            <person name="Chovatia M."/>
            <person name="Cooper J."/>
            <person name="Damon W."/>
            <person name="Desjardin D."/>
            <person name="Finy P."/>
            <person name="Geml J."/>
            <person name="Haridas S."/>
            <person name="Hughes K."/>
            <person name="Justo A."/>
            <person name="Karasinski D."/>
            <person name="Kautmanova I."/>
            <person name="Kiss B."/>
            <person name="Kocsube S."/>
            <person name="Kotiranta H."/>
            <person name="LaButti K.M."/>
            <person name="Lechner B.E."/>
            <person name="Liimatainen K."/>
            <person name="Lipzen A."/>
            <person name="Lukacs Z."/>
            <person name="Mihaltcheva S."/>
            <person name="Morgado L.N."/>
            <person name="Niskanen T."/>
            <person name="Noordeloos M.E."/>
            <person name="Ohm R.A."/>
            <person name="Ortiz-Santana B."/>
            <person name="Ovrebo C."/>
            <person name="Racz N."/>
            <person name="Riley R."/>
            <person name="Savchenko A."/>
            <person name="Shiryaev A."/>
            <person name="Soop K."/>
            <person name="Spirin V."/>
            <person name="Szebenyi C."/>
            <person name="Tomsovsky M."/>
            <person name="Tulloss R.E."/>
            <person name="Uehling J."/>
            <person name="Grigoriev I.V."/>
            <person name="Vagvolgyi C."/>
            <person name="Papp T."/>
            <person name="Martin F.M."/>
            <person name="Miettinen O."/>
            <person name="Hibbett D.S."/>
            <person name="Nagy L.G."/>
        </authorList>
    </citation>
    <scope>NUCLEOTIDE SEQUENCE [LARGE SCALE GENOMIC DNA]</scope>
    <source>
        <strain evidence="7 8">CBS 309.79</strain>
    </source>
</reference>
<evidence type="ECO:0000256" key="4">
    <source>
        <dbReference type="ARBA" id="ARBA00048461"/>
    </source>
</evidence>
<keyword evidence="1" id="KW-1015">Disulfide bond</keyword>
<sequence>MHAVKSLTFLLGAASAVWAAVLPPREPTEVAEAIASRDAVLVDLAERATSPISTAELSGYLPYTRFAGAAYCPPTRVSSWNCGSHCSGIPGFKPTLVGGDGNIIQYYYVGYYAAANTVIVAHQGTDPTQFVSVLTDLNILLDPLDRQLFPGVPSNVLVHSGFMNTHALTATRILAEVRRLMAAHSTTTVTVAGHSLGGALATLDAVYFRVNLPANTRIVARTFGLPRVGNPAFASYFDSLNIDFRRINNARDVIPIVPGRGLGFSHPSGEVRLLSQGRAISCSGLDNASDSQCQVSAVPNIFLGSILDHLGPYEGQYLGTIFCN</sequence>
<protein>
    <submittedName>
        <fullName evidence="7">Alpha/beta-hydrolase</fullName>
    </submittedName>
</protein>
<proteinExistence type="inferred from homology"/>
<dbReference type="GO" id="GO:0016787">
    <property type="term" value="F:hydrolase activity"/>
    <property type="evidence" value="ECO:0007669"/>
    <property type="project" value="UniProtKB-KW"/>
</dbReference>